<dbReference type="GO" id="GO:0005743">
    <property type="term" value="C:mitochondrial inner membrane"/>
    <property type="evidence" value="ECO:0007669"/>
    <property type="project" value="UniProtKB-SubCell"/>
</dbReference>
<keyword evidence="15 18" id="KW-0496">Mitochondrion</keyword>
<organism evidence="20">
    <name type="scientific">Pseudocellus pearsei</name>
    <dbReference type="NCBI Taxonomy" id="58148"/>
    <lineage>
        <taxon>Eukaryota</taxon>
        <taxon>Metazoa</taxon>
        <taxon>Ecdysozoa</taxon>
        <taxon>Arthropoda</taxon>
        <taxon>Chelicerata</taxon>
        <taxon>Arachnida</taxon>
        <taxon>Ricinulei</taxon>
        <taxon>Ricinoididae</taxon>
        <taxon>Pseudocellus</taxon>
    </lineage>
</organism>
<dbReference type="AlphaFoldDB" id="A9LI85"/>
<keyword evidence="11 18" id="KW-0249">Electron transport</keyword>
<dbReference type="PANTHER" id="PTHR46552:SF1">
    <property type="entry name" value="NADH-UBIQUINONE OXIDOREDUCTASE CHAIN 2"/>
    <property type="match status" value="1"/>
</dbReference>
<evidence type="ECO:0000256" key="3">
    <source>
        <dbReference type="ARBA" id="ARBA00007012"/>
    </source>
</evidence>
<feature type="transmembrane region" description="Helical" evidence="18">
    <location>
        <begin position="265"/>
        <end position="289"/>
    </location>
</feature>
<evidence type="ECO:0000313" key="20">
    <source>
        <dbReference type="EMBL" id="ABS71904.1"/>
    </source>
</evidence>
<feature type="transmembrane region" description="Helical" evidence="18">
    <location>
        <begin position="177"/>
        <end position="200"/>
    </location>
</feature>
<keyword evidence="14 18" id="KW-0830">Ubiquinone</keyword>
<evidence type="ECO:0000256" key="4">
    <source>
        <dbReference type="ARBA" id="ARBA00012944"/>
    </source>
</evidence>
<keyword evidence="8 18" id="KW-0812">Transmembrane</keyword>
<evidence type="ECO:0000256" key="18">
    <source>
        <dbReference type="RuleBase" id="RU003403"/>
    </source>
</evidence>
<evidence type="ECO:0000256" key="2">
    <source>
        <dbReference type="ARBA" id="ARBA00004448"/>
    </source>
</evidence>
<keyword evidence="16 18" id="KW-0472">Membrane</keyword>
<dbReference type="GO" id="GO:0008137">
    <property type="term" value="F:NADH dehydrogenase (ubiquinone) activity"/>
    <property type="evidence" value="ECO:0007669"/>
    <property type="project" value="UniProtKB-EC"/>
</dbReference>
<evidence type="ECO:0000256" key="11">
    <source>
        <dbReference type="ARBA" id="ARBA00022982"/>
    </source>
</evidence>
<keyword evidence="9 18" id="KW-0999">Mitochondrion inner membrane</keyword>
<feature type="transmembrane region" description="Helical" evidence="18">
    <location>
        <begin position="130"/>
        <end position="157"/>
    </location>
</feature>
<feature type="transmembrane region" description="Helical" evidence="18">
    <location>
        <begin position="229"/>
        <end position="253"/>
    </location>
</feature>
<feature type="transmembrane region" description="Helical" evidence="18">
    <location>
        <begin position="55"/>
        <end position="75"/>
    </location>
</feature>
<name>A9LI85_9ARAC</name>
<keyword evidence="6" id="KW-0813">Transport</keyword>
<evidence type="ECO:0000256" key="14">
    <source>
        <dbReference type="ARBA" id="ARBA00023075"/>
    </source>
</evidence>
<dbReference type="InterPro" id="IPR050175">
    <property type="entry name" value="Complex_I_Subunit_2"/>
</dbReference>
<reference evidence="20" key="1">
    <citation type="journal article" date="2007" name="BMC Genomics">
        <title>The complete mitochondrial genome of Pseudocellus pearsei (Chelicerata: Ricinulei) and a comparison of mitochondrial gene rearrangements in Arachnida.</title>
        <authorList>
            <person name="Fahrein K."/>
            <person name="Talarico G."/>
            <person name="Braband A."/>
            <person name="Podsiadlowski L."/>
        </authorList>
    </citation>
    <scope>NUCLEOTIDE SEQUENCE</scope>
</reference>
<dbReference type="PRINTS" id="PR01436">
    <property type="entry name" value="NADHDHGNASE2"/>
</dbReference>
<evidence type="ECO:0000256" key="12">
    <source>
        <dbReference type="ARBA" id="ARBA00022989"/>
    </source>
</evidence>
<feature type="transmembrane region" description="Helical" evidence="18">
    <location>
        <begin position="6"/>
        <end position="34"/>
    </location>
</feature>
<evidence type="ECO:0000256" key="15">
    <source>
        <dbReference type="ARBA" id="ARBA00023128"/>
    </source>
</evidence>
<evidence type="ECO:0000256" key="7">
    <source>
        <dbReference type="ARBA" id="ARBA00022660"/>
    </source>
</evidence>
<geneLocation type="mitochondrion" evidence="20"/>
<evidence type="ECO:0000256" key="6">
    <source>
        <dbReference type="ARBA" id="ARBA00022448"/>
    </source>
</evidence>
<keyword evidence="12 18" id="KW-1133">Transmembrane helix</keyword>
<dbReference type="EC" id="7.1.1.2" evidence="4 18"/>
<feature type="transmembrane region" description="Helical" evidence="18">
    <location>
        <begin position="87"/>
        <end position="109"/>
    </location>
</feature>
<dbReference type="PANTHER" id="PTHR46552">
    <property type="entry name" value="NADH-UBIQUINONE OXIDOREDUCTASE CHAIN 2"/>
    <property type="match status" value="1"/>
</dbReference>
<evidence type="ECO:0000256" key="5">
    <source>
        <dbReference type="ARBA" id="ARBA00021008"/>
    </source>
</evidence>
<dbReference type="InterPro" id="IPR003917">
    <property type="entry name" value="NADH_UbQ_OxRdtase_chain2"/>
</dbReference>
<keyword evidence="13 18" id="KW-0520">NAD</keyword>
<dbReference type="EMBL" id="EU024483">
    <property type="protein sequence ID" value="ABS71904.1"/>
    <property type="molecule type" value="Genomic_DNA"/>
</dbReference>
<sequence>MSLSIYSLILFNMMVMSVMMIISSSSWFLTWLSLEVNQMMFIGWSLKNKSHQPMMNYFLIQSIGSSLFIMSNSMSLMIPLNLNYTQFTYTMTSIAILIKIGSVPFHFWYPEVMNMMNWQQCMVLTTLQKLGPLYILFQIKSNITFFALSSTLIGSLSSINQTSLRKLLAFSSISHNGWMLLCISFYSSMWLLYFSIYSFINIITMNMMKKQNWTILNQLTTLNTTNKSLIILIFMSMSGLPPTLGFLPKWIILHLSINTSTFSSIILITSSLLMMFAYFNMLYITMFSTYNNQFMNKTKNYSILPLFMLLTLPTMPLMMI</sequence>
<evidence type="ECO:0000256" key="13">
    <source>
        <dbReference type="ARBA" id="ARBA00023027"/>
    </source>
</evidence>
<comment type="catalytic activity">
    <reaction evidence="17 18">
        <text>a ubiquinone + NADH + 5 H(+)(in) = a ubiquinol + NAD(+) + 4 H(+)(out)</text>
        <dbReference type="Rhea" id="RHEA:29091"/>
        <dbReference type="Rhea" id="RHEA-COMP:9565"/>
        <dbReference type="Rhea" id="RHEA-COMP:9566"/>
        <dbReference type="ChEBI" id="CHEBI:15378"/>
        <dbReference type="ChEBI" id="CHEBI:16389"/>
        <dbReference type="ChEBI" id="CHEBI:17976"/>
        <dbReference type="ChEBI" id="CHEBI:57540"/>
        <dbReference type="ChEBI" id="CHEBI:57945"/>
        <dbReference type="EC" id="7.1.1.2"/>
    </reaction>
</comment>
<evidence type="ECO:0000256" key="8">
    <source>
        <dbReference type="ARBA" id="ARBA00022692"/>
    </source>
</evidence>
<comment type="subcellular location">
    <subcellularLocation>
        <location evidence="2 18">Mitochondrion inner membrane</location>
        <topology evidence="2 18">Multi-pass membrane protein</topology>
    </subcellularLocation>
</comment>
<evidence type="ECO:0000256" key="10">
    <source>
        <dbReference type="ARBA" id="ARBA00022967"/>
    </source>
</evidence>
<accession>A9LI85</accession>
<evidence type="ECO:0000259" key="19">
    <source>
        <dbReference type="Pfam" id="PF00361"/>
    </source>
</evidence>
<feature type="domain" description="NADH:quinone oxidoreductase/Mrp antiporter transmembrane" evidence="19">
    <location>
        <begin position="24"/>
        <end position="271"/>
    </location>
</feature>
<dbReference type="InterPro" id="IPR001750">
    <property type="entry name" value="ND/Mrp_TM"/>
</dbReference>
<evidence type="ECO:0000256" key="1">
    <source>
        <dbReference type="ARBA" id="ARBA00003257"/>
    </source>
</evidence>
<comment type="similarity">
    <text evidence="3 18">Belongs to the complex I subunit 2 family.</text>
</comment>
<dbReference type="GO" id="GO:0006120">
    <property type="term" value="P:mitochondrial electron transport, NADH to ubiquinone"/>
    <property type="evidence" value="ECO:0007669"/>
    <property type="project" value="InterPro"/>
</dbReference>
<evidence type="ECO:0000256" key="17">
    <source>
        <dbReference type="ARBA" id="ARBA00049551"/>
    </source>
</evidence>
<evidence type="ECO:0000256" key="9">
    <source>
        <dbReference type="ARBA" id="ARBA00022792"/>
    </source>
</evidence>
<proteinExistence type="inferred from homology"/>
<comment type="function">
    <text evidence="1">Core subunit of the mitochondrial membrane respiratory chain NADH dehydrogenase (Complex I) that is believed to belong to the minimal assembly required for catalysis. Complex I functions in the transfer of electrons from NADH to the respiratory chain. The immediate electron acceptor for the enzyme is believed to be ubiquinone.</text>
</comment>
<evidence type="ECO:0000256" key="16">
    <source>
        <dbReference type="ARBA" id="ARBA00023136"/>
    </source>
</evidence>
<protein>
    <recommendedName>
        <fullName evidence="5 18">NADH-ubiquinone oxidoreductase chain 2</fullName>
        <ecNumber evidence="4 18">7.1.1.2</ecNumber>
    </recommendedName>
</protein>
<feature type="transmembrane region" description="Helical" evidence="18">
    <location>
        <begin position="301"/>
        <end position="319"/>
    </location>
</feature>
<keyword evidence="10 18" id="KW-1278">Translocase</keyword>
<gene>
    <name evidence="20" type="primary">nad2</name>
</gene>
<dbReference type="Pfam" id="PF00361">
    <property type="entry name" value="Proton_antipo_M"/>
    <property type="match status" value="1"/>
</dbReference>
<keyword evidence="7 18" id="KW-0679">Respiratory chain</keyword>
<comment type="function">
    <text evidence="18">Core subunit of the mitochondrial membrane respiratory chain NADH dehydrogenase (Complex I) which catalyzes electron transfer from NADH through the respiratory chain, using ubiquinone as an electron acceptor. Essential for the catalytic activity and assembly of complex I.</text>
</comment>